<evidence type="ECO:0000313" key="4">
    <source>
        <dbReference type="Proteomes" id="UP001266305"/>
    </source>
</evidence>
<keyword evidence="2" id="KW-0964">Secreted</keyword>
<dbReference type="InterPro" id="IPR000884">
    <property type="entry name" value="TSP1_rpt"/>
</dbReference>
<keyword evidence="4" id="KW-1185">Reference proteome</keyword>
<organism evidence="3 4">
    <name type="scientific">Saguinus oedipus</name>
    <name type="common">Cotton-top tamarin</name>
    <name type="synonym">Oedipomidas oedipus</name>
    <dbReference type="NCBI Taxonomy" id="9490"/>
    <lineage>
        <taxon>Eukaryota</taxon>
        <taxon>Metazoa</taxon>
        <taxon>Chordata</taxon>
        <taxon>Craniata</taxon>
        <taxon>Vertebrata</taxon>
        <taxon>Euteleostomi</taxon>
        <taxon>Mammalia</taxon>
        <taxon>Eutheria</taxon>
        <taxon>Euarchontoglires</taxon>
        <taxon>Primates</taxon>
        <taxon>Haplorrhini</taxon>
        <taxon>Platyrrhini</taxon>
        <taxon>Cebidae</taxon>
        <taxon>Callitrichinae</taxon>
        <taxon>Saguinus</taxon>
    </lineage>
</organism>
<dbReference type="PANTHER" id="PTHR13723:SF158">
    <property type="entry name" value="A DISINTEGRIN AND METALLOPROTEINASE WITH THROMBOSPONDIN MOTIFS 3"/>
    <property type="match status" value="1"/>
</dbReference>
<dbReference type="EMBL" id="JASSZA010000003">
    <property type="protein sequence ID" value="KAK2115829.1"/>
    <property type="molecule type" value="Genomic_DNA"/>
</dbReference>
<keyword evidence="3" id="KW-0482">Metalloprotease</keyword>
<protein>
    <submittedName>
        <fullName evidence="3">A disintegrin and metalloproteinase with thrombospondin motifs 3</fullName>
    </submittedName>
</protein>
<sequence>MGFQYTKYGCRRKSDNKMVHRSFCEANKKPKPIRRMCNIQECTHPLRQNQNWVAEEWEHCTKTCGSSGYQLRTVRCLQPLHDGTNRSVHSKYCMGDRPESRRPCNRGPCPAPWKTGPWSECSVTCGEGTEVRQVLCRAGDHCDGEKPESARACQLPPCN</sequence>
<dbReference type="SUPFAM" id="SSF82895">
    <property type="entry name" value="TSP-1 type 1 repeat"/>
    <property type="match status" value="2"/>
</dbReference>
<evidence type="ECO:0000256" key="1">
    <source>
        <dbReference type="ARBA" id="ARBA00004613"/>
    </source>
</evidence>
<evidence type="ECO:0000313" key="3">
    <source>
        <dbReference type="EMBL" id="KAK2115829.1"/>
    </source>
</evidence>
<dbReference type="Pfam" id="PF19030">
    <property type="entry name" value="TSP1_ADAMTS"/>
    <property type="match status" value="1"/>
</dbReference>
<name>A0ABQ9W2G0_SAGOE</name>
<comment type="subcellular location">
    <subcellularLocation>
        <location evidence="1">Secreted</location>
    </subcellularLocation>
</comment>
<keyword evidence="3" id="KW-0378">Hydrolase</keyword>
<proteinExistence type="predicted"/>
<reference evidence="3 4" key="1">
    <citation type="submission" date="2023-05" db="EMBL/GenBank/DDBJ databases">
        <title>B98-5 Cell Line De Novo Hybrid Assembly: An Optical Mapping Approach.</title>
        <authorList>
            <person name="Kananen K."/>
            <person name="Auerbach J.A."/>
            <person name="Kautto E."/>
            <person name="Blachly J.S."/>
        </authorList>
    </citation>
    <scope>NUCLEOTIDE SEQUENCE [LARGE SCALE GENOMIC DNA]</scope>
    <source>
        <strain evidence="3">B95-8</strain>
        <tissue evidence="3">Cell line</tissue>
    </source>
</reference>
<dbReference type="InterPro" id="IPR050439">
    <property type="entry name" value="ADAMTS_ADAMTS-like"/>
</dbReference>
<dbReference type="InterPro" id="IPR036383">
    <property type="entry name" value="TSP1_rpt_sf"/>
</dbReference>
<dbReference type="Gene3D" id="2.20.100.10">
    <property type="entry name" value="Thrombospondin type-1 (TSP1) repeat"/>
    <property type="match status" value="2"/>
</dbReference>
<dbReference type="GO" id="GO:0008237">
    <property type="term" value="F:metallopeptidase activity"/>
    <property type="evidence" value="ECO:0007669"/>
    <property type="project" value="UniProtKB-KW"/>
</dbReference>
<dbReference type="Pfam" id="PF00090">
    <property type="entry name" value="TSP_1"/>
    <property type="match status" value="1"/>
</dbReference>
<keyword evidence="3" id="KW-0645">Protease</keyword>
<gene>
    <name evidence="3" type="primary">ADAMTS3_2</name>
    <name evidence="3" type="ORF">P7K49_006455</name>
</gene>
<feature type="non-terminal residue" evidence="3">
    <location>
        <position position="159"/>
    </location>
</feature>
<comment type="caution">
    <text evidence="3">The sequence shown here is derived from an EMBL/GenBank/DDBJ whole genome shotgun (WGS) entry which is preliminary data.</text>
</comment>
<dbReference type="PANTHER" id="PTHR13723">
    <property type="entry name" value="ADAMTS A DISINTEGRIN AND METALLOPROTEASE WITH THROMBOSPONDIN MOTIFS PROTEASE"/>
    <property type="match status" value="1"/>
</dbReference>
<dbReference type="PROSITE" id="PS50092">
    <property type="entry name" value="TSP1"/>
    <property type="match status" value="2"/>
</dbReference>
<dbReference type="SMART" id="SM00209">
    <property type="entry name" value="TSP1"/>
    <property type="match status" value="2"/>
</dbReference>
<dbReference type="Proteomes" id="UP001266305">
    <property type="component" value="Unassembled WGS sequence"/>
</dbReference>
<evidence type="ECO:0000256" key="2">
    <source>
        <dbReference type="ARBA" id="ARBA00022525"/>
    </source>
</evidence>
<accession>A0ABQ9W2G0</accession>